<organism evidence="3 4">
    <name type="scientific">Pseudoalteromonas luteoviolacea S4054</name>
    <dbReference type="NCBI Taxonomy" id="1129367"/>
    <lineage>
        <taxon>Bacteria</taxon>
        <taxon>Pseudomonadati</taxon>
        <taxon>Pseudomonadota</taxon>
        <taxon>Gammaproteobacteria</taxon>
        <taxon>Alteromonadales</taxon>
        <taxon>Pseudoalteromonadaceae</taxon>
        <taxon>Pseudoalteromonas</taxon>
    </lineage>
</organism>
<dbReference type="SUPFAM" id="SSF160920">
    <property type="entry name" value="PSTPO5379-like"/>
    <property type="match status" value="1"/>
</dbReference>
<evidence type="ECO:0000313" key="4">
    <source>
        <dbReference type="Proteomes" id="UP000033434"/>
    </source>
</evidence>
<dbReference type="Pfam" id="PF07286">
    <property type="entry name" value="D-Glu_cyclase"/>
    <property type="match status" value="1"/>
</dbReference>
<protein>
    <recommendedName>
        <fullName evidence="5">Hydro-lyase</fullName>
    </recommendedName>
</protein>
<evidence type="ECO:0000256" key="1">
    <source>
        <dbReference type="ARBA" id="ARBA00007896"/>
    </source>
</evidence>
<dbReference type="RefSeq" id="WP_046357666.1">
    <property type="nucleotide sequence ID" value="NZ_AUXW01000175.1"/>
</dbReference>
<evidence type="ECO:0000256" key="2">
    <source>
        <dbReference type="ARBA" id="ARBA00023239"/>
    </source>
</evidence>
<dbReference type="PANTHER" id="PTHR32022:SF10">
    <property type="entry name" value="D-GLUTAMATE CYCLASE, MITOCHONDRIAL"/>
    <property type="match status" value="1"/>
</dbReference>
<dbReference type="PANTHER" id="PTHR32022">
    <property type="entry name" value="D-GLUTAMATE CYCLASE, MITOCHONDRIAL"/>
    <property type="match status" value="1"/>
</dbReference>
<dbReference type="InterPro" id="IPR009906">
    <property type="entry name" value="D-Glu_cyclase"/>
</dbReference>
<dbReference type="Proteomes" id="UP000033434">
    <property type="component" value="Unassembled WGS sequence"/>
</dbReference>
<dbReference type="AlphaFoldDB" id="A0A0F6A945"/>
<dbReference type="Gene3D" id="3.30.2040.10">
    <property type="entry name" value="PSTPO5379-like domain"/>
    <property type="match status" value="1"/>
</dbReference>
<sequence>MDPKASLTAPNAIREMIRAGDYSGPTNGFVPGFTQCNIVILPKAYAFDFQKYCQNNHDCCPLLATSVNDGEYHLDALGSNIDIRHDVPKYRVLRDGQLVDEVTDIKQIWRDDFVTFALASYVAFDYVLNTYGFDTMTSSPAHTLPMYISNIPSLQVGPFKSNKVVCLRPMDTQEIIRAIQAGSISRVPHGIPVHFGNPADIGINNLQKPNFGDPIFIPENKQPVFWTTSLTAHLAITRAAPELCIINSPQHMLVTDRPDMDLLIQ</sequence>
<comment type="similarity">
    <text evidence="1">Belongs to the D-glutamate cyclase family.</text>
</comment>
<name>A0A0F6A945_9GAMM</name>
<dbReference type="EMBL" id="AUXW01000175">
    <property type="protein sequence ID" value="KKE81909.1"/>
    <property type="molecule type" value="Genomic_DNA"/>
</dbReference>
<accession>A0A0F6A945</accession>
<reference evidence="3 4" key="1">
    <citation type="journal article" date="2015" name="BMC Genomics">
        <title>Genome mining reveals unlocked bioactive potential of marine Gram-negative bacteria.</title>
        <authorList>
            <person name="Machado H."/>
            <person name="Sonnenschein E.C."/>
            <person name="Melchiorsen J."/>
            <person name="Gram L."/>
        </authorList>
    </citation>
    <scope>NUCLEOTIDE SEQUENCE [LARGE SCALE GENOMIC DNA]</scope>
    <source>
        <strain evidence="3 4">S4054</strain>
    </source>
</reference>
<evidence type="ECO:0008006" key="5">
    <source>
        <dbReference type="Google" id="ProtNLM"/>
    </source>
</evidence>
<proteinExistence type="inferred from homology"/>
<keyword evidence="2" id="KW-0456">Lyase</keyword>
<dbReference type="InterPro" id="IPR038021">
    <property type="entry name" value="Putative_hydro-lyase"/>
</dbReference>
<comment type="caution">
    <text evidence="3">The sequence shown here is derived from an EMBL/GenBank/DDBJ whole genome shotgun (WGS) entry which is preliminary data.</text>
</comment>
<dbReference type="PATRIC" id="fig|1129367.4.peg.4268"/>
<dbReference type="Gene3D" id="3.40.1640.10">
    <property type="entry name" value="PSTPO5379-like"/>
    <property type="match status" value="1"/>
</dbReference>
<gene>
    <name evidence="3" type="ORF">N479_20970</name>
</gene>
<evidence type="ECO:0000313" key="3">
    <source>
        <dbReference type="EMBL" id="KKE81909.1"/>
    </source>
</evidence>
<dbReference type="GO" id="GO:0016829">
    <property type="term" value="F:lyase activity"/>
    <property type="evidence" value="ECO:0007669"/>
    <property type="project" value="UniProtKB-KW"/>
</dbReference>